<keyword evidence="3" id="KW-1185">Reference proteome</keyword>
<accession>A0AAV7L988</accession>
<dbReference type="AlphaFoldDB" id="A0AAV7L988"/>
<name>A0AAV7L988_PLEWA</name>
<evidence type="ECO:0000256" key="1">
    <source>
        <dbReference type="SAM" id="MobiDB-lite"/>
    </source>
</evidence>
<dbReference type="EMBL" id="JANPWB010000016">
    <property type="protein sequence ID" value="KAJ1085908.1"/>
    <property type="molecule type" value="Genomic_DNA"/>
</dbReference>
<evidence type="ECO:0000313" key="2">
    <source>
        <dbReference type="EMBL" id="KAJ1085908.1"/>
    </source>
</evidence>
<gene>
    <name evidence="2" type="ORF">NDU88_006032</name>
</gene>
<evidence type="ECO:0000313" key="3">
    <source>
        <dbReference type="Proteomes" id="UP001066276"/>
    </source>
</evidence>
<reference evidence="2" key="1">
    <citation type="journal article" date="2022" name="bioRxiv">
        <title>Sequencing and chromosome-scale assembly of the giantPleurodeles waltlgenome.</title>
        <authorList>
            <person name="Brown T."/>
            <person name="Elewa A."/>
            <person name="Iarovenko S."/>
            <person name="Subramanian E."/>
            <person name="Araus A.J."/>
            <person name="Petzold A."/>
            <person name="Susuki M."/>
            <person name="Suzuki K.-i.T."/>
            <person name="Hayashi T."/>
            <person name="Toyoda A."/>
            <person name="Oliveira C."/>
            <person name="Osipova E."/>
            <person name="Leigh N.D."/>
            <person name="Simon A."/>
            <person name="Yun M.H."/>
        </authorList>
    </citation>
    <scope>NUCLEOTIDE SEQUENCE</scope>
    <source>
        <strain evidence="2">20211129_DDA</strain>
        <tissue evidence="2">Liver</tissue>
    </source>
</reference>
<sequence>MCDGLAGTCPYTSPTCAAAACGVQEHLGAATNEKPDAGSTQEGGGSRRSAVTGEEENAKEQHGNEEERDGGTTDRDEDEEVTAGQRRAEIGVWLLPNRGEEEDEAADGGLNTAAILGGGAQNPATLLEKRGIARCVGTPDCGKGGREE</sequence>
<feature type="region of interest" description="Disordered" evidence="1">
    <location>
        <begin position="31"/>
        <end position="106"/>
    </location>
</feature>
<dbReference type="Proteomes" id="UP001066276">
    <property type="component" value="Chromosome 12"/>
</dbReference>
<protein>
    <submittedName>
        <fullName evidence="2">Uncharacterized protein</fullName>
    </submittedName>
</protein>
<feature type="compositionally biased region" description="Basic and acidic residues" evidence="1">
    <location>
        <begin position="56"/>
        <end position="74"/>
    </location>
</feature>
<proteinExistence type="predicted"/>
<organism evidence="2 3">
    <name type="scientific">Pleurodeles waltl</name>
    <name type="common">Iberian ribbed newt</name>
    <dbReference type="NCBI Taxonomy" id="8319"/>
    <lineage>
        <taxon>Eukaryota</taxon>
        <taxon>Metazoa</taxon>
        <taxon>Chordata</taxon>
        <taxon>Craniata</taxon>
        <taxon>Vertebrata</taxon>
        <taxon>Euteleostomi</taxon>
        <taxon>Amphibia</taxon>
        <taxon>Batrachia</taxon>
        <taxon>Caudata</taxon>
        <taxon>Salamandroidea</taxon>
        <taxon>Salamandridae</taxon>
        <taxon>Pleurodelinae</taxon>
        <taxon>Pleurodeles</taxon>
    </lineage>
</organism>
<comment type="caution">
    <text evidence="2">The sequence shown here is derived from an EMBL/GenBank/DDBJ whole genome shotgun (WGS) entry which is preliminary data.</text>
</comment>